<evidence type="ECO:0000256" key="3">
    <source>
        <dbReference type="ARBA" id="ARBA00022452"/>
    </source>
</evidence>
<dbReference type="AlphaFoldDB" id="A0A2S6HL65"/>
<sequence>MFKNINTAFGNRDDMSSLFGIAKVIPGVGCKINDAWSVGASLAVTYASVKQQFFPDTSVGAAPFAGYKLDDASALKVGFKLGVQYRVNPSLTLAAAYTEKTELPLTDGELNANYSGMGLGVVKYRNASVTGLALPREVALGVAFKPVDAWLLSFKVNWINWADAVKSVTLRATDPENPLAPAAYQIVSAGDWKNQWVFASGLAYNWNELTTIYAGHNYGKNPIPSQNSSPLLAGILEHHITLGAARQITTQWRLTGGVEYMLPVKENYTSPLFGNAEVRNEALFLHLMLSRRW</sequence>
<comment type="similarity">
    <text evidence="2">Belongs to the OmpP1/FadL family.</text>
</comment>
<dbReference type="EMBL" id="PTIZ01000001">
    <property type="protein sequence ID" value="PPK78235.1"/>
    <property type="molecule type" value="Genomic_DNA"/>
</dbReference>
<evidence type="ECO:0000256" key="5">
    <source>
        <dbReference type="ARBA" id="ARBA00022729"/>
    </source>
</evidence>
<dbReference type="GO" id="GO:0009279">
    <property type="term" value="C:cell outer membrane"/>
    <property type="evidence" value="ECO:0007669"/>
    <property type="project" value="UniProtKB-SubCell"/>
</dbReference>
<evidence type="ECO:0000256" key="2">
    <source>
        <dbReference type="ARBA" id="ARBA00008163"/>
    </source>
</evidence>
<proteinExistence type="inferred from homology"/>
<name>A0A2S6HL65_9GAMM</name>
<keyword evidence="6" id="KW-0472">Membrane</keyword>
<comment type="subcellular location">
    <subcellularLocation>
        <location evidence="1">Cell outer membrane</location>
        <topology evidence="1">Multi-pass membrane protein</topology>
    </subcellularLocation>
</comment>
<evidence type="ECO:0000256" key="6">
    <source>
        <dbReference type="ARBA" id="ARBA00023136"/>
    </source>
</evidence>
<keyword evidence="7" id="KW-0998">Cell outer membrane</keyword>
<dbReference type="Proteomes" id="UP000240010">
    <property type="component" value="Unassembled WGS sequence"/>
</dbReference>
<reference evidence="8 9" key="1">
    <citation type="submission" date="2018-02" db="EMBL/GenBank/DDBJ databases">
        <title>Subsurface microbial communities from deep shales in Ohio and West Virginia, USA.</title>
        <authorList>
            <person name="Wrighton K."/>
        </authorList>
    </citation>
    <scope>NUCLEOTIDE SEQUENCE [LARGE SCALE GENOMIC DNA]</scope>
    <source>
        <strain evidence="8 9">OWC-DMM</strain>
    </source>
</reference>
<keyword evidence="3" id="KW-1134">Transmembrane beta strand</keyword>
<keyword evidence="5" id="KW-0732">Signal</keyword>
<protein>
    <submittedName>
        <fullName evidence="8">Long-chain fatty acid transport protein</fullName>
    </submittedName>
</protein>
<comment type="caution">
    <text evidence="8">The sequence shown here is derived from an EMBL/GenBank/DDBJ whole genome shotgun (WGS) entry which is preliminary data.</text>
</comment>
<dbReference type="PANTHER" id="PTHR35093">
    <property type="entry name" value="OUTER MEMBRANE PROTEIN NMB0088-RELATED"/>
    <property type="match status" value="1"/>
</dbReference>
<evidence type="ECO:0000256" key="7">
    <source>
        <dbReference type="ARBA" id="ARBA00023237"/>
    </source>
</evidence>
<dbReference type="InterPro" id="IPR005017">
    <property type="entry name" value="OMPP1/FadL/TodX"/>
</dbReference>
<organism evidence="8 9">
    <name type="scientific">Methylobacter tundripaludum</name>
    <dbReference type="NCBI Taxonomy" id="173365"/>
    <lineage>
        <taxon>Bacteria</taxon>
        <taxon>Pseudomonadati</taxon>
        <taxon>Pseudomonadota</taxon>
        <taxon>Gammaproteobacteria</taxon>
        <taxon>Methylococcales</taxon>
        <taxon>Methylococcaceae</taxon>
        <taxon>Methylobacter</taxon>
    </lineage>
</organism>
<evidence type="ECO:0000313" key="8">
    <source>
        <dbReference type="EMBL" id="PPK78235.1"/>
    </source>
</evidence>
<evidence type="ECO:0000256" key="4">
    <source>
        <dbReference type="ARBA" id="ARBA00022692"/>
    </source>
</evidence>
<dbReference type="GO" id="GO:0015483">
    <property type="term" value="F:long-chain fatty acid transporting porin activity"/>
    <property type="evidence" value="ECO:0007669"/>
    <property type="project" value="TreeGrafter"/>
</dbReference>
<evidence type="ECO:0000313" key="9">
    <source>
        <dbReference type="Proteomes" id="UP000240010"/>
    </source>
</evidence>
<dbReference type="PANTHER" id="PTHR35093:SF8">
    <property type="entry name" value="OUTER MEMBRANE PROTEIN NMB0088-RELATED"/>
    <property type="match status" value="1"/>
</dbReference>
<keyword evidence="4" id="KW-0812">Transmembrane</keyword>
<dbReference type="Pfam" id="PF03349">
    <property type="entry name" value="Toluene_X"/>
    <property type="match status" value="1"/>
</dbReference>
<accession>A0A2S6HL65</accession>
<dbReference type="Gene3D" id="2.40.160.60">
    <property type="entry name" value="Outer membrane protein transport protein (OMPP1/FadL/TodX)"/>
    <property type="match status" value="1"/>
</dbReference>
<evidence type="ECO:0000256" key="1">
    <source>
        <dbReference type="ARBA" id="ARBA00004571"/>
    </source>
</evidence>
<gene>
    <name evidence="8" type="ORF">B0F87_101617</name>
</gene>
<dbReference type="SUPFAM" id="SSF56935">
    <property type="entry name" value="Porins"/>
    <property type="match status" value="1"/>
</dbReference>